<feature type="binding site" evidence="2">
    <location>
        <position position="173"/>
    </location>
    <ligand>
        <name>Zn(2+)</name>
        <dbReference type="ChEBI" id="CHEBI:29105"/>
    </ligand>
</feature>
<evidence type="ECO:0000259" key="3">
    <source>
        <dbReference type="PROSITE" id="PS50305"/>
    </source>
</evidence>
<dbReference type="InterPro" id="IPR029035">
    <property type="entry name" value="DHS-like_NAD/FAD-binding_dom"/>
</dbReference>
<feature type="binding site" evidence="2">
    <location>
        <position position="139"/>
    </location>
    <ligand>
        <name>Zn(2+)</name>
        <dbReference type="ChEBI" id="CHEBI:29105"/>
    </ligand>
</feature>
<evidence type="ECO:0000256" key="1">
    <source>
        <dbReference type="ARBA" id="ARBA00023027"/>
    </source>
</evidence>
<protein>
    <submittedName>
        <fullName evidence="4">NAD-dependent protein deacetylase, SIR2 family</fullName>
    </submittedName>
</protein>
<evidence type="ECO:0000256" key="2">
    <source>
        <dbReference type="PROSITE-ProRule" id="PRU00236"/>
    </source>
</evidence>
<sequence>MSEWQSTVRRLIEEAEAVVVGAGSGMSASAGLTYTGRRFREKFGDFIERYGMTDMYSAGFYPFPTQEEKWAYWSRHIYCNRYDVPAGKPYLDLYQLVKDRNYFILTTNVDHQFQLAGFSEERIFATQGDYGMFQCAKACHKKLYENEKEVRAMVARQKNLKIPSELVPKCPVCGGDMEVNLRCDRYFVEDEAWERACAGYTGFIRQNRNRRMVFLELGVGMNTPGIIKYPFWQLTDREKHGFYICINQGEAWGPEEIREKSLYVNMDIAEALEAVREVM</sequence>
<accession>A0A174E797</accession>
<dbReference type="AlphaFoldDB" id="A0A174E797"/>
<keyword evidence="1" id="KW-0520">NAD</keyword>
<dbReference type="Gene3D" id="3.40.50.1220">
    <property type="entry name" value="TPP-binding domain"/>
    <property type="match status" value="1"/>
</dbReference>
<evidence type="ECO:0000313" key="4">
    <source>
        <dbReference type="EMBL" id="CUO32346.1"/>
    </source>
</evidence>
<feature type="domain" description="Deacetylase sirtuin-type" evidence="3">
    <location>
        <begin position="1"/>
        <end position="279"/>
    </location>
</feature>
<feature type="binding site" evidence="2">
    <location>
        <position position="170"/>
    </location>
    <ligand>
        <name>Zn(2+)</name>
        <dbReference type="ChEBI" id="CHEBI:29105"/>
    </ligand>
</feature>
<name>A0A174E797_9FIRM</name>
<feature type="binding site" evidence="2">
    <location>
        <position position="135"/>
    </location>
    <ligand>
        <name>Zn(2+)</name>
        <dbReference type="ChEBI" id="CHEBI:29105"/>
    </ligand>
</feature>
<keyword evidence="2" id="KW-0862">Zinc</keyword>
<dbReference type="Proteomes" id="UP000095651">
    <property type="component" value="Unassembled WGS sequence"/>
</dbReference>
<dbReference type="SUPFAM" id="SSF52467">
    <property type="entry name" value="DHS-like NAD/FAD-binding domain"/>
    <property type="match status" value="1"/>
</dbReference>
<gene>
    <name evidence="4" type="primary">SIR2</name>
    <name evidence="4" type="ORF">ERS852407_02477</name>
</gene>
<dbReference type="RefSeq" id="WP_055655446.1">
    <property type="nucleotide sequence ID" value="NZ_CABIXC010000005.1"/>
</dbReference>
<evidence type="ECO:0000313" key="5">
    <source>
        <dbReference type="Proteomes" id="UP000095651"/>
    </source>
</evidence>
<dbReference type="PROSITE" id="PS50305">
    <property type="entry name" value="SIRTUIN"/>
    <property type="match status" value="1"/>
</dbReference>
<dbReference type="InterPro" id="IPR026590">
    <property type="entry name" value="Ssirtuin_cat_dom"/>
</dbReference>
<dbReference type="EMBL" id="CYZE01000005">
    <property type="protein sequence ID" value="CUO32346.1"/>
    <property type="molecule type" value="Genomic_DNA"/>
</dbReference>
<proteinExistence type="predicted"/>
<keyword evidence="2" id="KW-0479">Metal-binding</keyword>
<reference evidence="4 5" key="1">
    <citation type="submission" date="2015-09" db="EMBL/GenBank/DDBJ databases">
        <authorList>
            <consortium name="Pathogen Informatics"/>
        </authorList>
    </citation>
    <scope>NUCLEOTIDE SEQUENCE [LARGE SCALE GENOMIC DNA]</scope>
    <source>
        <strain evidence="4 5">2789STDY5608850</strain>
    </source>
</reference>
<dbReference type="GO" id="GO:0046872">
    <property type="term" value="F:metal ion binding"/>
    <property type="evidence" value="ECO:0007669"/>
    <property type="project" value="UniProtKB-KW"/>
</dbReference>
<organism evidence="4 5">
    <name type="scientific">Hungatella hathewayi</name>
    <dbReference type="NCBI Taxonomy" id="154046"/>
    <lineage>
        <taxon>Bacteria</taxon>
        <taxon>Bacillati</taxon>
        <taxon>Bacillota</taxon>
        <taxon>Clostridia</taxon>
        <taxon>Lachnospirales</taxon>
        <taxon>Lachnospiraceae</taxon>
        <taxon>Hungatella</taxon>
    </lineage>
</organism>
<comment type="caution">
    <text evidence="2">Lacks conserved residue(s) required for the propagation of feature annotation.</text>
</comment>